<feature type="compositionally biased region" description="Acidic residues" evidence="1">
    <location>
        <begin position="112"/>
        <end position="130"/>
    </location>
</feature>
<evidence type="ECO:0000313" key="3">
    <source>
        <dbReference type="EMBL" id="OAA79902.1"/>
    </source>
</evidence>
<evidence type="ECO:0000313" key="4">
    <source>
        <dbReference type="Proteomes" id="UP000076881"/>
    </source>
</evidence>
<feature type="region of interest" description="Disordered" evidence="1">
    <location>
        <begin position="77"/>
        <end position="136"/>
    </location>
</feature>
<dbReference type="PANTHER" id="PTHR28065:SF1">
    <property type="entry name" value="DUF4050 DOMAIN-CONTAINING PROTEIN"/>
    <property type="match status" value="1"/>
</dbReference>
<evidence type="ECO:0000259" key="2">
    <source>
        <dbReference type="Pfam" id="PF13259"/>
    </source>
</evidence>
<comment type="caution">
    <text evidence="3">The sequence shown here is derived from an EMBL/GenBank/DDBJ whole genome shotgun (WGS) entry which is preliminary data.</text>
</comment>
<sequence length="445" mass="49071">MIFSDFYKGSRSPLARLRNGTPQLPAKPPTASPDWVGDEYSDLLSKDKAKNKEAVRRYLADKVRYDWVFDWPAQQIANNPDKHPQREEDQSACVEPAKEDDCVVKTPATSDANDDGYQVDESDPDSDDESVYSVVSEDNIHWRPRAEWTSDIDDEGDGSSSFGDSQSSLQLVAMARQTRRRRAIREEASWNPGLACFEARRNVWTGAKTVRVRSKPTAVTPVQNISPRSPRRFFFRRSMSSSPPSATAVLAATNAASADLCGTASDSSSTPHDELRKVDSRADSSTANTPATSTEETRTYPVQTLLPLAQPILPPSNPLRASITPNVYFGLYDKVILHNLQPSCPINLSDMLRSCVTGWKRDGEWPPRSTPYNPPAARKKSSKPKKPAAATPAAQPTEAETKAGRRLSFNLLNRDNDESRAGKGFRKSLQRAFGMAPPPGFGETA</sequence>
<feature type="compositionally biased region" description="Low complexity" evidence="1">
    <location>
        <begin position="387"/>
        <end position="398"/>
    </location>
</feature>
<accession>A0A162KA56</accession>
<dbReference type="OrthoDB" id="5422958at2759"/>
<organism evidence="3 4">
    <name type="scientific">Akanthomyces lecanii RCEF 1005</name>
    <dbReference type="NCBI Taxonomy" id="1081108"/>
    <lineage>
        <taxon>Eukaryota</taxon>
        <taxon>Fungi</taxon>
        <taxon>Dikarya</taxon>
        <taxon>Ascomycota</taxon>
        <taxon>Pezizomycotina</taxon>
        <taxon>Sordariomycetes</taxon>
        <taxon>Hypocreomycetidae</taxon>
        <taxon>Hypocreales</taxon>
        <taxon>Cordycipitaceae</taxon>
        <taxon>Akanthomyces</taxon>
        <taxon>Cordyceps confragosa</taxon>
    </lineage>
</organism>
<dbReference type="InterPro" id="IPR025124">
    <property type="entry name" value="Gag1-like_clamp"/>
</dbReference>
<gene>
    <name evidence="3" type="ORF">LEL_03388</name>
</gene>
<proteinExistence type="predicted"/>
<protein>
    <recommendedName>
        <fullName evidence="2">Gag1-like clamp domain-containing protein</fullName>
    </recommendedName>
</protein>
<dbReference type="STRING" id="1081108.A0A162KA56"/>
<keyword evidence="4" id="KW-1185">Reference proteome</keyword>
<feature type="compositionally biased region" description="Polar residues" evidence="1">
    <location>
        <begin position="283"/>
        <end position="294"/>
    </location>
</feature>
<reference evidence="3 4" key="1">
    <citation type="journal article" date="2016" name="Genome Biol. Evol.">
        <title>Divergent and convergent evolution of fungal pathogenicity.</title>
        <authorList>
            <person name="Shang Y."/>
            <person name="Xiao G."/>
            <person name="Zheng P."/>
            <person name="Cen K."/>
            <person name="Zhan S."/>
            <person name="Wang C."/>
        </authorList>
    </citation>
    <scope>NUCLEOTIDE SEQUENCE [LARGE SCALE GENOMIC DNA]</scope>
    <source>
        <strain evidence="3 4">RCEF 1005</strain>
    </source>
</reference>
<feature type="compositionally biased region" description="Basic residues" evidence="1">
    <location>
        <begin position="377"/>
        <end position="386"/>
    </location>
</feature>
<name>A0A162KA56_CORDF</name>
<dbReference type="Pfam" id="PF13259">
    <property type="entry name" value="clamp_Gag1-like"/>
    <property type="match status" value="1"/>
</dbReference>
<feature type="domain" description="Gag1-like clamp" evidence="2">
    <location>
        <begin position="170"/>
        <end position="366"/>
    </location>
</feature>
<feature type="region of interest" description="Disordered" evidence="1">
    <location>
        <begin position="359"/>
        <end position="445"/>
    </location>
</feature>
<feature type="compositionally biased region" description="Pro residues" evidence="1">
    <location>
        <begin position="436"/>
        <end position="445"/>
    </location>
</feature>
<evidence type="ECO:0000256" key="1">
    <source>
        <dbReference type="SAM" id="MobiDB-lite"/>
    </source>
</evidence>
<feature type="compositionally biased region" description="Basic and acidic residues" evidence="1">
    <location>
        <begin position="80"/>
        <end position="89"/>
    </location>
</feature>
<dbReference type="AlphaFoldDB" id="A0A162KA56"/>
<dbReference type="Proteomes" id="UP000076881">
    <property type="component" value="Unassembled WGS sequence"/>
</dbReference>
<dbReference type="EMBL" id="AZHF01000002">
    <property type="protein sequence ID" value="OAA79902.1"/>
    <property type="molecule type" value="Genomic_DNA"/>
</dbReference>
<feature type="region of interest" description="Disordered" evidence="1">
    <location>
        <begin position="146"/>
        <end position="165"/>
    </location>
</feature>
<feature type="region of interest" description="Disordered" evidence="1">
    <location>
        <begin position="1"/>
        <end position="39"/>
    </location>
</feature>
<feature type="region of interest" description="Disordered" evidence="1">
    <location>
        <begin position="260"/>
        <end position="300"/>
    </location>
</feature>
<dbReference type="PANTHER" id="PTHR28065">
    <property type="entry name" value="FREQUENIN"/>
    <property type="match status" value="1"/>
</dbReference>
<dbReference type="InterPro" id="IPR053274">
    <property type="entry name" value="Fluconazole_resistance"/>
</dbReference>
<feature type="compositionally biased region" description="Basic and acidic residues" evidence="1">
    <location>
        <begin position="271"/>
        <end position="282"/>
    </location>
</feature>